<evidence type="ECO:0000313" key="2">
    <source>
        <dbReference type="Proteomes" id="UP000249254"/>
    </source>
</evidence>
<name>A0A328AG78_9CAUL</name>
<proteinExistence type="predicted"/>
<gene>
    <name evidence="1" type="ORF">DJ017_18550</name>
</gene>
<organism evidence="1 2">
    <name type="scientific">Phenylobacterium soli</name>
    <dbReference type="NCBI Taxonomy" id="2170551"/>
    <lineage>
        <taxon>Bacteria</taxon>
        <taxon>Pseudomonadati</taxon>
        <taxon>Pseudomonadota</taxon>
        <taxon>Alphaproteobacteria</taxon>
        <taxon>Caulobacterales</taxon>
        <taxon>Caulobacteraceae</taxon>
        <taxon>Phenylobacterium</taxon>
    </lineage>
</organism>
<sequence>MQRSSGATAPPPQAAFAAALARTPMDLYVVWNGARYAERQGSLSSRTLQLVTEPRTPLSLRELILRAARLEDGADFTPDAVRAAVRQHQAIRGVAYYLVRKTREGHFVAVSDVAWPADGSGPIRAGDLIATRPAPLRRLAG</sequence>
<evidence type="ECO:0000313" key="1">
    <source>
        <dbReference type="EMBL" id="RAK51818.1"/>
    </source>
</evidence>
<dbReference type="EMBL" id="QFYQ01000002">
    <property type="protein sequence ID" value="RAK51818.1"/>
    <property type="molecule type" value="Genomic_DNA"/>
</dbReference>
<dbReference type="Proteomes" id="UP000249254">
    <property type="component" value="Unassembled WGS sequence"/>
</dbReference>
<reference evidence="2" key="1">
    <citation type="submission" date="2018-05" db="EMBL/GenBank/DDBJ databases">
        <authorList>
            <person name="Li X."/>
        </authorList>
    </citation>
    <scope>NUCLEOTIDE SEQUENCE [LARGE SCALE GENOMIC DNA]</scope>
    <source>
        <strain evidence="2">LX32</strain>
    </source>
</reference>
<protein>
    <submittedName>
        <fullName evidence="1">Uncharacterized protein</fullName>
    </submittedName>
</protein>
<accession>A0A328AG78</accession>
<keyword evidence="2" id="KW-1185">Reference proteome</keyword>
<dbReference type="RefSeq" id="WP_111530380.1">
    <property type="nucleotide sequence ID" value="NZ_JBHRSG010000003.1"/>
</dbReference>
<comment type="caution">
    <text evidence="1">The sequence shown here is derived from an EMBL/GenBank/DDBJ whole genome shotgun (WGS) entry which is preliminary data.</text>
</comment>
<dbReference type="AlphaFoldDB" id="A0A328AG78"/>